<organism evidence="3 4">
    <name type="scientific">Tolypocladium paradoxum</name>
    <dbReference type="NCBI Taxonomy" id="94208"/>
    <lineage>
        <taxon>Eukaryota</taxon>
        <taxon>Fungi</taxon>
        <taxon>Dikarya</taxon>
        <taxon>Ascomycota</taxon>
        <taxon>Pezizomycotina</taxon>
        <taxon>Sordariomycetes</taxon>
        <taxon>Hypocreomycetidae</taxon>
        <taxon>Hypocreales</taxon>
        <taxon>Ophiocordycipitaceae</taxon>
        <taxon>Tolypocladium</taxon>
    </lineage>
</organism>
<evidence type="ECO:0000313" key="3">
    <source>
        <dbReference type="EMBL" id="POR33695.1"/>
    </source>
</evidence>
<dbReference type="AlphaFoldDB" id="A0A2S4KU34"/>
<evidence type="ECO:0000256" key="1">
    <source>
        <dbReference type="SAM" id="MobiDB-lite"/>
    </source>
</evidence>
<dbReference type="Proteomes" id="UP000237481">
    <property type="component" value="Unassembled WGS sequence"/>
</dbReference>
<proteinExistence type="predicted"/>
<sequence length="183" mass="20357">MRLLVFEASTAAVNMRKAVLTSAEVSVLASMAIVVVCTLALFLSGYAIQQRTLRDLRQAIRPRQSRPSPQAHLPDRFRTATTEPEDGTVVVAKSEAHREAAEVSKTAAEAPQDASGGVSAEQRAVIEHLKAQVAAKSWAVEHPDPRSKSRIPVTRAERRRLIRAEIRRLAQAEQPVYYQRRLW</sequence>
<keyword evidence="2" id="KW-0812">Transmembrane</keyword>
<protein>
    <submittedName>
        <fullName evidence="3">Uncharacterized protein</fullName>
    </submittedName>
</protein>
<name>A0A2S4KU34_9HYPO</name>
<feature type="transmembrane region" description="Helical" evidence="2">
    <location>
        <begin position="25"/>
        <end position="48"/>
    </location>
</feature>
<gene>
    <name evidence="3" type="ORF">TPAR_06113</name>
</gene>
<keyword evidence="4" id="KW-1185">Reference proteome</keyword>
<comment type="caution">
    <text evidence="3">The sequence shown here is derived from an EMBL/GenBank/DDBJ whole genome shotgun (WGS) entry which is preliminary data.</text>
</comment>
<accession>A0A2S4KU34</accession>
<feature type="region of interest" description="Disordered" evidence="1">
    <location>
        <begin position="61"/>
        <end position="117"/>
    </location>
</feature>
<keyword evidence="2" id="KW-1133">Transmembrane helix</keyword>
<evidence type="ECO:0000313" key="4">
    <source>
        <dbReference type="Proteomes" id="UP000237481"/>
    </source>
</evidence>
<keyword evidence="2" id="KW-0472">Membrane</keyword>
<evidence type="ECO:0000256" key="2">
    <source>
        <dbReference type="SAM" id="Phobius"/>
    </source>
</evidence>
<reference evidence="3 4" key="1">
    <citation type="submission" date="2018-01" db="EMBL/GenBank/DDBJ databases">
        <title>Harnessing the power of phylogenomics to disentangle the directionality and signatures of interkingdom host jumping in the parasitic fungal genus Tolypocladium.</title>
        <authorList>
            <person name="Quandt C.A."/>
            <person name="Patterson W."/>
            <person name="Spatafora J.W."/>
        </authorList>
    </citation>
    <scope>NUCLEOTIDE SEQUENCE [LARGE SCALE GENOMIC DNA]</scope>
    <source>
        <strain evidence="3 4">NRBC 100945</strain>
    </source>
</reference>
<dbReference type="EMBL" id="PKSG01000658">
    <property type="protein sequence ID" value="POR33695.1"/>
    <property type="molecule type" value="Genomic_DNA"/>
</dbReference>
<dbReference type="OrthoDB" id="5367275at2759"/>